<organism evidence="2 3">
    <name type="scientific">Vibrio parahaemolyticus</name>
    <dbReference type="NCBI Taxonomy" id="670"/>
    <lineage>
        <taxon>Bacteria</taxon>
        <taxon>Pseudomonadati</taxon>
        <taxon>Pseudomonadota</taxon>
        <taxon>Gammaproteobacteria</taxon>
        <taxon>Vibrionales</taxon>
        <taxon>Vibrionaceae</taxon>
        <taxon>Vibrio</taxon>
    </lineage>
</organism>
<dbReference type="EMBL" id="JACVHL010000029">
    <property type="protein sequence ID" value="MCC3807709.1"/>
    <property type="molecule type" value="Genomic_DNA"/>
</dbReference>
<protein>
    <recommendedName>
        <fullName evidence="4">Secreted protein</fullName>
    </recommendedName>
</protein>
<evidence type="ECO:0000313" key="3">
    <source>
        <dbReference type="Proteomes" id="UP000726777"/>
    </source>
</evidence>
<evidence type="ECO:0008006" key="4">
    <source>
        <dbReference type="Google" id="ProtNLM"/>
    </source>
</evidence>
<proteinExistence type="predicted"/>
<sequence>MTFRTAYFVLLTSLVSISAKAMPQDTAPNLSDTAIKVSVQIHGERLPAYSTFDQSNQGQQYEWHLLTKKRLPDGNIQEMPNGWSITLNKIESELVSLSVAFTEQGDSETFLFEKTPQETPQCQRFPFEHNIIHRPVICISTP</sequence>
<dbReference type="Proteomes" id="UP000726777">
    <property type="component" value="Unassembled WGS sequence"/>
</dbReference>
<gene>
    <name evidence="2" type="ORF">IB292_22060</name>
</gene>
<feature type="signal peptide" evidence="1">
    <location>
        <begin position="1"/>
        <end position="21"/>
    </location>
</feature>
<accession>A0A9Q3UID3</accession>
<name>A0A9Q3UID3_VIBPH</name>
<comment type="caution">
    <text evidence="2">The sequence shown here is derived from an EMBL/GenBank/DDBJ whole genome shotgun (WGS) entry which is preliminary data.</text>
</comment>
<evidence type="ECO:0000256" key="1">
    <source>
        <dbReference type="SAM" id="SignalP"/>
    </source>
</evidence>
<keyword evidence="1" id="KW-0732">Signal</keyword>
<dbReference type="RefSeq" id="WP_208894642.1">
    <property type="nucleotide sequence ID" value="NZ_CP066164.1"/>
</dbReference>
<evidence type="ECO:0000313" key="2">
    <source>
        <dbReference type="EMBL" id="MCC3807709.1"/>
    </source>
</evidence>
<feature type="chain" id="PRO_5040402118" description="Secreted protein" evidence="1">
    <location>
        <begin position="22"/>
        <end position="142"/>
    </location>
</feature>
<dbReference type="AlphaFoldDB" id="A0A9Q3UID3"/>
<reference evidence="2" key="1">
    <citation type="submission" date="2020-09" db="EMBL/GenBank/DDBJ databases">
        <title>Genome sequence of Vibrio parahaemolyticus isolates.</title>
        <authorList>
            <person name="Hammerl J.A."/>
            <person name="Strauch E."/>
        </authorList>
    </citation>
    <scope>NUCLEOTIDE SEQUENCE</scope>
    <source>
        <strain evidence="2">17-VB00146</strain>
    </source>
</reference>